<dbReference type="SUPFAM" id="SSF52402">
    <property type="entry name" value="Adenine nucleotide alpha hydrolases-like"/>
    <property type="match status" value="1"/>
</dbReference>
<dbReference type="Gene3D" id="3.40.50.620">
    <property type="entry name" value="HUPs"/>
    <property type="match status" value="1"/>
</dbReference>
<dbReference type="EMBL" id="LHXN01000017">
    <property type="protein sequence ID" value="KXA93063.1"/>
    <property type="molecule type" value="Genomic_DNA"/>
</dbReference>
<dbReference type="CDD" id="cd01714">
    <property type="entry name" value="ETF_beta"/>
    <property type="match status" value="1"/>
</dbReference>
<evidence type="ECO:0000313" key="3">
    <source>
        <dbReference type="EMBL" id="KXA93063.1"/>
    </source>
</evidence>
<accession>A0A133UFQ4</accession>
<comment type="caution">
    <text evidence="3">The sequence shown here is derived from an EMBL/GenBank/DDBJ whole genome shotgun (WGS) entry which is preliminary data.</text>
</comment>
<reference evidence="3 4" key="1">
    <citation type="journal article" date="2016" name="Sci. Rep.">
        <title>Metabolic traits of an uncultured archaeal lineage -MSBL1- from brine pools of the Red Sea.</title>
        <authorList>
            <person name="Mwirichia R."/>
            <person name="Alam I."/>
            <person name="Rashid M."/>
            <person name="Vinu M."/>
            <person name="Ba-Alawi W."/>
            <person name="Anthony Kamau A."/>
            <person name="Kamanda Ngugi D."/>
            <person name="Goker M."/>
            <person name="Klenk H.P."/>
            <person name="Bajic V."/>
            <person name="Stingl U."/>
        </authorList>
    </citation>
    <scope>NUCLEOTIDE SEQUENCE [LARGE SCALE GENOMIC DNA]</scope>
    <source>
        <strain evidence="3">SCGC-AAA259E17</strain>
    </source>
</reference>
<dbReference type="Pfam" id="PF01012">
    <property type="entry name" value="ETF"/>
    <property type="match status" value="1"/>
</dbReference>
<dbReference type="GO" id="GO:0009055">
    <property type="term" value="F:electron transfer activity"/>
    <property type="evidence" value="ECO:0007669"/>
    <property type="project" value="InterPro"/>
</dbReference>
<sequence length="269" mass="29487">MLKIIVPVKQVPDIENVEFDREEGRIDRGSAESKPNPFDLNALEEALLLKEEVGGEIITVSMGPPYAESTLRKILARGADRAILLTDKSFAAADTLSTSMTLATTIKRIGDFDLIVCGEKTVDGDTGQVGPEIAELLDIPHVAFVSEVLERNDSGLKVSSDVWGKDYVKRLEFPALITVTKDVNEPRLPKLRDMLDAREAEIERWGFDDLSSLLERDRVGLKGSPTSVDEMEIAPEVEGKGEIFRDDPPEAASKLVRGLGDEGVLEADK</sequence>
<proteinExistence type="predicted"/>
<organism evidence="3 4">
    <name type="scientific">candidate division MSBL1 archaeon SCGC-AAA259E17</name>
    <dbReference type="NCBI Taxonomy" id="1698263"/>
    <lineage>
        <taxon>Archaea</taxon>
        <taxon>Methanobacteriati</taxon>
        <taxon>Methanobacteriota</taxon>
        <taxon>candidate division MSBL1</taxon>
    </lineage>
</organism>
<evidence type="ECO:0000259" key="2">
    <source>
        <dbReference type="SMART" id="SM00893"/>
    </source>
</evidence>
<dbReference type="InterPro" id="IPR033948">
    <property type="entry name" value="ETF_beta_N"/>
</dbReference>
<dbReference type="PATRIC" id="fig|1698263.3.peg.422"/>
<dbReference type="InterPro" id="IPR014729">
    <property type="entry name" value="Rossmann-like_a/b/a_fold"/>
</dbReference>
<feature type="domain" description="Electron transfer flavoprotein alpha/beta-subunit N-terminal" evidence="2">
    <location>
        <begin position="23"/>
        <end position="214"/>
    </location>
</feature>
<dbReference type="SMART" id="SM00893">
    <property type="entry name" value="ETF"/>
    <property type="match status" value="1"/>
</dbReference>
<gene>
    <name evidence="3" type="ORF">AKJ64_01515</name>
</gene>
<feature type="compositionally biased region" description="Basic and acidic residues" evidence="1">
    <location>
        <begin position="237"/>
        <end position="248"/>
    </location>
</feature>
<dbReference type="PANTHER" id="PTHR21294:SF17">
    <property type="entry name" value="PROTEIN FIXA"/>
    <property type="match status" value="1"/>
</dbReference>
<dbReference type="PANTHER" id="PTHR21294">
    <property type="entry name" value="ELECTRON TRANSFER FLAVOPROTEIN BETA-SUBUNIT"/>
    <property type="match status" value="1"/>
</dbReference>
<name>A0A133UFQ4_9EURY</name>
<keyword evidence="4" id="KW-1185">Reference proteome</keyword>
<dbReference type="Proteomes" id="UP000070373">
    <property type="component" value="Unassembled WGS sequence"/>
</dbReference>
<protein>
    <recommendedName>
        <fullName evidence="2">Electron transfer flavoprotein alpha/beta-subunit N-terminal domain-containing protein</fullName>
    </recommendedName>
</protein>
<feature type="region of interest" description="Disordered" evidence="1">
    <location>
        <begin position="225"/>
        <end position="248"/>
    </location>
</feature>
<evidence type="ECO:0000256" key="1">
    <source>
        <dbReference type="SAM" id="MobiDB-lite"/>
    </source>
</evidence>
<dbReference type="AlphaFoldDB" id="A0A133UFQ4"/>
<evidence type="ECO:0000313" key="4">
    <source>
        <dbReference type="Proteomes" id="UP000070373"/>
    </source>
</evidence>
<dbReference type="InterPro" id="IPR014730">
    <property type="entry name" value="ETF_a/b_N"/>
</dbReference>
<dbReference type="PIRSF" id="PIRSF000090">
    <property type="entry name" value="Beta-ETF"/>
    <property type="match status" value="1"/>
</dbReference>
<dbReference type="InterPro" id="IPR012255">
    <property type="entry name" value="ETF_b"/>
</dbReference>